<feature type="domain" description="DUF1907" evidence="1">
    <location>
        <begin position="22"/>
        <end position="66"/>
    </location>
</feature>
<dbReference type="Pfam" id="PF08925">
    <property type="entry name" value="DUF1907"/>
    <property type="match status" value="1"/>
</dbReference>
<dbReference type="InterPro" id="IPR015021">
    <property type="entry name" value="C11orf54_DUF1907"/>
</dbReference>
<name>A0A0R3SNY4_HYMDI</name>
<gene>
    <name evidence="2" type="ORF">HDID_LOCUS6647</name>
</gene>
<reference evidence="2 3" key="2">
    <citation type="submission" date="2018-11" db="EMBL/GenBank/DDBJ databases">
        <authorList>
            <consortium name="Pathogen Informatics"/>
        </authorList>
    </citation>
    <scope>NUCLEOTIDE SEQUENCE [LARGE SCALE GENOMIC DNA]</scope>
</reference>
<reference evidence="4" key="1">
    <citation type="submission" date="2017-02" db="UniProtKB">
        <authorList>
            <consortium name="WormBaseParasite"/>
        </authorList>
    </citation>
    <scope>IDENTIFICATION</scope>
</reference>
<sequence>MNSAYVCVQKLHAALPYQIFSSEFPDHPVDTPERVAAFLKYFEMEPPVLGVGTLVSHDPVRFNIRYKEEV</sequence>
<dbReference type="AlphaFoldDB" id="A0A0R3SNY4"/>
<proteinExistence type="predicted"/>
<evidence type="ECO:0000313" key="2">
    <source>
        <dbReference type="EMBL" id="VDL58965.1"/>
    </source>
</evidence>
<evidence type="ECO:0000313" key="4">
    <source>
        <dbReference type="WBParaSite" id="HDID_0000664901-mRNA-1"/>
    </source>
</evidence>
<dbReference type="WBParaSite" id="HDID_0000664901-mRNA-1">
    <property type="protein sequence ID" value="HDID_0000664901-mRNA-1"/>
    <property type="gene ID" value="HDID_0000664901"/>
</dbReference>
<dbReference type="SUPFAM" id="SSF117856">
    <property type="entry name" value="AF0104/ALDC/Ptd012-like"/>
    <property type="match status" value="1"/>
</dbReference>
<protein>
    <submittedName>
        <fullName evidence="4">DUF1907 domain-containing protein</fullName>
    </submittedName>
</protein>
<accession>A0A0R3SNY4</accession>
<dbReference type="GO" id="GO:0005634">
    <property type="term" value="C:nucleus"/>
    <property type="evidence" value="ECO:0007669"/>
    <property type="project" value="InterPro"/>
</dbReference>
<evidence type="ECO:0000259" key="1">
    <source>
        <dbReference type="Pfam" id="PF08925"/>
    </source>
</evidence>
<dbReference type="Proteomes" id="UP000274504">
    <property type="component" value="Unassembled WGS sequence"/>
</dbReference>
<organism evidence="4">
    <name type="scientific">Hymenolepis diminuta</name>
    <name type="common">Rat tapeworm</name>
    <dbReference type="NCBI Taxonomy" id="6216"/>
    <lineage>
        <taxon>Eukaryota</taxon>
        <taxon>Metazoa</taxon>
        <taxon>Spiralia</taxon>
        <taxon>Lophotrochozoa</taxon>
        <taxon>Platyhelminthes</taxon>
        <taxon>Cestoda</taxon>
        <taxon>Eucestoda</taxon>
        <taxon>Cyclophyllidea</taxon>
        <taxon>Hymenolepididae</taxon>
        <taxon>Hymenolepis</taxon>
    </lineage>
</organism>
<evidence type="ECO:0000313" key="3">
    <source>
        <dbReference type="Proteomes" id="UP000274504"/>
    </source>
</evidence>
<dbReference type="EMBL" id="UYSG01006506">
    <property type="protein sequence ID" value="VDL58965.1"/>
    <property type="molecule type" value="Genomic_DNA"/>
</dbReference>
<dbReference type="OrthoDB" id="5119241at2759"/>